<evidence type="ECO:0000259" key="1">
    <source>
        <dbReference type="Pfam" id="PF07883"/>
    </source>
</evidence>
<protein>
    <submittedName>
        <fullName evidence="2">Cupin domain-containing protein</fullName>
    </submittedName>
</protein>
<evidence type="ECO:0000313" key="3">
    <source>
        <dbReference type="Proteomes" id="UP000261011"/>
    </source>
</evidence>
<name>A0A3E2TIF5_9FIRM</name>
<gene>
    <name evidence="2" type="ORF">DXA39_04610</name>
</gene>
<dbReference type="PANTHER" id="PTHR37694">
    <property type="entry name" value="SLR8022 PROTEIN"/>
    <property type="match status" value="1"/>
</dbReference>
<dbReference type="PANTHER" id="PTHR37694:SF1">
    <property type="entry name" value="SLR8022 PROTEIN"/>
    <property type="match status" value="1"/>
</dbReference>
<comment type="caution">
    <text evidence="2">The sequence shown here is derived from an EMBL/GenBank/DDBJ whole genome shotgun (WGS) entry which is preliminary data.</text>
</comment>
<organism evidence="2 3">
    <name type="scientific">Anaerococcus nagyae</name>
    <dbReference type="NCBI Taxonomy" id="1755241"/>
    <lineage>
        <taxon>Bacteria</taxon>
        <taxon>Bacillati</taxon>
        <taxon>Bacillota</taxon>
        <taxon>Tissierellia</taxon>
        <taxon>Tissierellales</taxon>
        <taxon>Peptoniphilaceae</taxon>
        <taxon>Anaerococcus</taxon>
    </lineage>
</organism>
<reference evidence="2 3" key="1">
    <citation type="submission" date="2018-08" db="EMBL/GenBank/DDBJ databases">
        <title>A genome reference for cultivated species of the human gut microbiota.</title>
        <authorList>
            <person name="Zou Y."/>
            <person name="Xue W."/>
            <person name="Luo G."/>
        </authorList>
    </citation>
    <scope>NUCLEOTIDE SEQUENCE [LARGE SCALE GENOMIC DNA]</scope>
    <source>
        <strain evidence="2 3">OF01-3</strain>
    </source>
</reference>
<dbReference type="SUPFAM" id="SSF51182">
    <property type="entry name" value="RmlC-like cupins"/>
    <property type="match status" value="1"/>
</dbReference>
<evidence type="ECO:0000313" key="2">
    <source>
        <dbReference type="EMBL" id="RGB76456.1"/>
    </source>
</evidence>
<dbReference type="Pfam" id="PF07883">
    <property type="entry name" value="Cupin_2"/>
    <property type="match status" value="1"/>
</dbReference>
<dbReference type="InterPro" id="IPR014710">
    <property type="entry name" value="RmlC-like_jellyroll"/>
</dbReference>
<proteinExistence type="predicted"/>
<accession>A0A3E2TIF5</accession>
<feature type="domain" description="Cupin type-2" evidence="1">
    <location>
        <begin position="30"/>
        <end position="89"/>
    </location>
</feature>
<dbReference type="InterPro" id="IPR011051">
    <property type="entry name" value="RmlC_Cupin_sf"/>
</dbReference>
<dbReference type="OrthoDB" id="1691590at2"/>
<keyword evidence="3" id="KW-1185">Reference proteome</keyword>
<dbReference type="AlphaFoldDB" id="A0A3E2TIF5"/>
<sequence length="95" mass="10858">MKYSIKDFDEKVQHIYQNDNQVVTHLNIKADQIIPTHDTSMSVVVVIYEGEVIFTEEDKEFTIRPGDIIQLDPGLAHSLKATKDSKLMVIKSDLK</sequence>
<dbReference type="RefSeq" id="WP_117521452.1">
    <property type="nucleotide sequence ID" value="NZ_AP031484.1"/>
</dbReference>
<dbReference type="Gene3D" id="2.60.120.10">
    <property type="entry name" value="Jelly Rolls"/>
    <property type="match status" value="1"/>
</dbReference>
<dbReference type="Proteomes" id="UP000261011">
    <property type="component" value="Unassembled WGS sequence"/>
</dbReference>
<dbReference type="EMBL" id="QVEU01000003">
    <property type="protein sequence ID" value="RGB76456.1"/>
    <property type="molecule type" value="Genomic_DNA"/>
</dbReference>
<dbReference type="InterPro" id="IPR013096">
    <property type="entry name" value="Cupin_2"/>
</dbReference>